<keyword evidence="2" id="KW-0732">Signal</keyword>
<feature type="chain" id="PRO_5044073102" description="Auto-transporter adhesin head GIN domain-containing protein" evidence="2">
    <location>
        <begin position="31"/>
        <end position="274"/>
    </location>
</feature>
<organism evidence="3 6">
    <name type="scientific">Acetobacter orientalis</name>
    <dbReference type="NCBI Taxonomy" id="146474"/>
    <lineage>
        <taxon>Bacteria</taxon>
        <taxon>Pseudomonadati</taxon>
        <taxon>Pseudomonadota</taxon>
        <taxon>Alphaproteobacteria</taxon>
        <taxon>Acetobacterales</taxon>
        <taxon>Acetobacteraceae</taxon>
        <taxon>Acetobacter</taxon>
    </lineage>
</organism>
<keyword evidence="5" id="KW-1185">Reference proteome</keyword>
<gene>
    <name evidence="4" type="ORF">Abor_006_005</name>
    <name evidence="3" type="ORF">AcetOrient_orf01357</name>
</gene>
<reference evidence="4 5" key="1">
    <citation type="submission" date="2012-11" db="EMBL/GenBank/DDBJ databases">
        <title>Whole genome sequence of Acetobacter orientalis 21F-2.</title>
        <authorList>
            <person name="Azuma Y."/>
            <person name="Higashiura N."/>
            <person name="Hirakawa H."/>
            <person name="Matsushita K."/>
        </authorList>
    </citation>
    <scope>NUCLEOTIDE SEQUENCE [LARGE SCALE GENOMIC DNA]</scope>
    <source>
        <strain evidence="4 5">21F-2</strain>
    </source>
</reference>
<dbReference type="GeneID" id="76203194"/>
<evidence type="ECO:0000313" key="3">
    <source>
        <dbReference type="EMBL" id="BBC79274.1"/>
    </source>
</evidence>
<name>A0A2Z5ZEX3_9PROT</name>
<dbReference type="Gene3D" id="2.160.20.120">
    <property type="match status" value="1"/>
</dbReference>
<feature type="region of interest" description="Disordered" evidence="1">
    <location>
        <begin position="255"/>
        <end position="274"/>
    </location>
</feature>
<dbReference type="KEGG" id="aot:AcetOri_orf01357"/>
<dbReference type="EMBL" id="AP018515">
    <property type="protein sequence ID" value="BBC79274.1"/>
    <property type="molecule type" value="Genomic_DNA"/>
</dbReference>
<dbReference type="STRING" id="1231341.Abor_006_005"/>
<dbReference type="AlphaFoldDB" id="A0A2Z5ZEX3"/>
<proteinExistence type="predicted"/>
<accession>A0A2Z5ZEX3</accession>
<protein>
    <recommendedName>
        <fullName evidence="7">Auto-transporter adhesin head GIN domain-containing protein</fullName>
    </recommendedName>
</protein>
<evidence type="ECO:0008006" key="7">
    <source>
        <dbReference type="Google" id="ProtNLM"/>
    </source>
</evidence>
<evidence type="ECO:0000256" key="1">
    <source>
        <dbReference type="SAM" id="MobiDB-lite"/>
    </source>
</evidence>
<dbReference type="Proteomes" id="UP000032670">
    <property type="component" value="Unassembled WGS sequence"/>
</dbReference>
<dbReference type="Proteomes" id="UP000270034">
    <property type="component" value="Chromosome"/>
</dbReference>
<sequence>MRFEFCLPRPARLLAYGALLVVAASGSVQAATTLKGEGLVINAPCLSTLHITANATQPSSVQIDQPLPAGISTSIGKDNIITLTQKNCTASSPLAPPLTLSTRPELPLTIENTGRSGVVVDDRTGTLFVQAGSAPVELGKSGELGLVSASTGPITIRTLADSARIRSEVAAPVTIKTITAPAIALYLGGKASFTAESGHLQALEITSASTQDALVHATTDVGVFHVQSSGNIIVDKVSGTLATERDGSGKIIPDAAAPPPPEHATRVTVIPEKR</sequence>
<dbReference type="EMBL" id="BAMX01000006">
    <property type="protein sequence ID" value="GAN65051.1"/>
    <property type="molecule type" value="Genomic_DNA"/>
</dbReference>
<feature type="signal peptide" evidence="2">
    <location>
        <begin position="1"/>
        <end position="30"/>
    </location>
</feature>
<evidence type="ECO:0000313" key="6">
    <source>
        <dbReference type="Proteomes" id="UP000270034"/>
    </source>
</evidence>
<reference evidence="3 6" key="2">
    <citation type="submission" date="2018-02" db="EMBL/GenBank/DDBJ databases">
        <title>Acetobacter orientalis genome.</title>
        <authorList>
            <person name="Nakashima N."/>
            <person name="Tamura T."/>
        </authorList>
    </citation>
    <scope>NUCLEOTIDE SEQUENCE [LARGE SCALE GENOMIC DNA]</scope>
    <source>
        <strain evidence="3 6">FAN1</strain>
    </source>
</reference>
<accession>A0A0D6NHY8</accession>
<dbReference type="RefSeq" id="WP_052946337.1">
    <property type="nucleotide sequence ID" value="NZ_BAMX01000006.1"/>
</dbReference>
<evidence type="ECO:0000313" key="5">
    <source>
        <dbReference type="Proteomes" id="UP000032670"/>
    </source>
</evidence>
<evidence type="ECO:0000313" key="4">
    <source>
        <dbReference type="EMBL" id="GAN65051.1"/>
    </source>
</evidence>
<evidence type="ECO:0000256" key="2">
    <source>
        <dbReference type="SAM" id="SignalP"/>
    </source>
</evidence>